<protein>
    <submittedName>
        <fullName evidence="1">Uncharacterized protein</fullName>
    </submittedName>
</protein>
<dbReference type="AlphaFoldDB" id="A0AAD1W4L9"/>
<dbReference type="EMBL" id="OW240915">
    <property type="protein sequence ID" value="CAH2283151.1"/>
    <property type="molecule type" value="Genomic_DNA"/>
</dbReference>
<feature type="non-terminal residue" evidence="1">
    <location>
        <position position="1"/>
    </location>
</feature>
<reference evidence="1" key="1">
    <citation type="submission" date="2022-03" db="EMBL/GenBank/DDBJ databases">
        <authorList>
            <person name="Alioto T."/>
            <person name="Alioto T."/>
            <person name="Gomez Garrido J."/>
        </authorList>
    </citation>
    <scope>NUCLEOTIDE SEQUENCE</scope>
</reference>
<organism evidence="1 2">
    <name type="scientific">Pelobates cultripes</name>
    <name type="common">Western spadefoot toad</name>
    <dbReference type="NCBI Taxonomy" id="61616"/>
    <lineage>
        <taxon>Eukaryota</taxon>
        <taxon>Metazoa</taxon>
        <taxon>Chordata</taxon>
        <taxon>Craniata</taxon>
        <taxon>Vertebrata</taxon>
        <taxon>Euteleostomi</taxon>
        <taxon>Amphibia</taxon>
        <taxon>Batrachia</taxon>
        <taxon>Anura</taxon>
        <taxon>Pelobatoidea</taxon>
        <taxon>Pelobatidae</taxon>
        <taxon>Pelobates</taxon>
    </lineage>
</organism>
<dbReference type="Proteomes" id="UP001295444">
    <property type="component" value="Chromosome 04"/>
</dbReference>
<keyword evidence="2" id="KW-1185">Reference proteome</keyword>
<accession>A0AAD1W4L9</accession>
<gene>
    <name evidence="1" type="ORF">PECUL_23A053647</name>
</gene>
<sequence>PYQLRYHTVKSPEDKIVCSREDERVPSAGEFKIERPAIFAGFCTSLCALSRWAVHSFTGMLAQVD</sequence>
<evidence type="ECO:0000313" key="1">
    <source>
        <dbReference type="EMBL" id="CAH2283151.1"/>
    </source>
</evidence>
<name>A0AAD1W4L9_PELCU</name>
<evidence type="ECO:0000313" key="2">
    <source>
        <dbReference type="Proteomes" id="UP001295444"/>
    </source>
</evidence>
<proteinExistence type="predicted"/>